<organism evidence="1 2">
    <name type="scientific">Streptococcus oralis subsp. oralis</name>
    <dbReference type="NCBI Taxonomy" id="1891914"/>
    <lineage>
        <taxon>Bacteria</taxon>
        <taxon>Bacillati</taxon>
        <taxon>Bacillota</taxon>
        <taxon>Bacilli</taxon>
        <taxon>Lactobacillales</taxon>
        <taxon>Streptococcaceae</taxon>
        <taxon>Streptococcus</taxon>
    </lineage>
</organism>
<evidence type="ECO:0000313" key="1">
    <source>
        <dbReference type="EMBL" id="KJQ70643.1"/>
    </source>
</evidence>
<evidence type="ECO:0000313" key="2">
    <source>
        <dbReference type="Proteomes" id="UP000033716"/>
    </source>
</evidence>
<dbReference type="AlphaFoldDB" id="A0A0F2DB50"/>
<dbReference type="Proteomes" id="UP000033716">
    <property type="component" value="Unassembled WGS sequence"/>
</dbReference>
<gene>
    <name evidence="1" type="ORF">TZ92_01171</name>
</gene>
<protein>
    <submittedName>
        <fullName evidence="1">Uncharacterized protein</fullName>
    </submittedName>
</protein>
<accession>A0A0F2DB50</accession>
<sequence>MQEQYGLLFWMDELFPILFQTTPGGVVAEPNQITFAIVHLSRDANLVAVEVVGLLTAFSVFIDVISIGETAFVRTAHILRQNWRFCAGYGLRFTLLNSGGEFFETHPK</sequence>
<name>A0A0F2DB50_STROR</name>
<reference evidence="1 2" key="1">
    <citation type="submission" date="2015-02" db="EMBL/GenBank/DDBJ databases">
        <title>Evolution of amylase-binding proteins of oral streptococcal species.</title>
        <authorList>
            <person name="Haase E.M."/>
        </authorList>
    </citation>
    <scope>NUCLEOTIDE SEQUENCE [LARGE SCALE GENOMIC DNA]</scope>
    <source>
        <strain evidence="1 2">SK141</strain>
    </source>
</reference>
<proteinExistence type="predicted"/>
<comment type="caution">
    <text evidence="1">The sequence shown here is derived from an EMBL/GenBank/DDBJ whole genome shotgun (WGS) entry which is preliminary data.</text>
</comment>
<dbReference type="EMBL" id="JYGR01000005">
    <property type="protein sequence ID" value="KJQ70643.1"/>
    <property type="molecule type" value="Genomic_DNA"/>
</dbReference>